<sequence>MQASEPGSLDVRSSHGATRYIEYHMHYAELKHDGSFIHIVGASGVKVGVWVKAAQMVNPVHPGHAPATETLHGYSLEQQLRGGTSRSHPPLVRNRGLHHHPLRVHPPILRPLYLRIVRGADHACGSSGRMYLYPPTERKSKRGVSDGESMAYACAGLEGVAGGRDRDGEYYWVGE</sequence>
<dbReference type="GeneID" id="28763868"/>
<evidence type="ECO:0000313" key="2">
    <source>
        <dbReference type="Proteomes" id="UP000077069"/>
    </source>
</evidence>
<name>A0A177C3A6_9PLEO</name>
<evidence type="ECO:0000313" key="1">
    <source>
        <dbReference type="EMBL" id="OAG02103.1"/>
    </source>
</evidence>
<dbReference type="AlphaFoldDB" id="A0A177C3A6"/>
<protein>
    <submittedName>
        <fullName evidence="1">Uncharacterized protein</fullName>
    </submittedName>
</protein>
<organism evidence="1 2">
    <name type="scientific">Paraphaeosphaeria sporulosa</name>
    <dbReference type="NCBI Taxonomy" id="1460663"/>
    <lineage>
        <taxon>Eukaryota</taxon>
        <taxon>Fungi</taxon>
        <taxon>Dikarya</taxon>
        <taxon>Ascomycota</taxon>
        <taxon>Pezizomycotina</taxon>
        <taxon>Dothideomycetes</taxon>
        <taxon>Pleosporomycetidae</taxon>
        <taxon>Pleosporales</taxon>
        <taxon>Massarineae</taxon>
        <taxon>Didymosphaeriaceae</taxon>
        <taxon>Paraphaeosphaeria</taxon>
    </lineage>
</organism>
<dbReference type="RefSeq" id="XP_018032468.1">
    <property type="nucleotide sequence ID" value="XM_018180382.1"/>
</dbReference>
<keyword evidence="2" id="KW-1185">Reference proteome</keyword>
<dbReference type="EMBL" id="KV441556">
    <property type="protein sequence ID" value="OAG02103.1"/>
    <property type="molecule type" value="Genomic_DNA"/>
</dbReference>
<gene>
    <name evidence="1" type="ORF">CC84DRAFT_1179054</name>
</gene>
<reference evidence="1 2" key="1">
    <citation type="submission" date="2016-05" db="EMBL/GenBank/DDBJ databases">
        <title>Comparative analysis of secretome profiles of manganese(II)-oxidizing ascomycete fungi.</title>
        <authorList>
            <consortium name="DOE Joint Genome Institute"/>
            <person name="Zeiner C.A."/>
            <person name="Purvine S.O."/>
            <person name="Zink E.M."/>
            <person name="Wu S."/>
            <person name="Pasa-Tolic L."/>
            <person name="Chaput D.L."/>
            <person name="Haridas S."/>
            <person name="Grigoriev I.V."/>
            <person name="Santelli C.M."/>
            <person name="Hansel C.M."/>
        </authorList>
    </citation>
    <scope>NUCLEOTIDE SEQUENCE [LARGE SCALE GENOMIC DNA]</scope>
    <source>
        <strain evidence="1 2">AP3s5-JAC2a</strain>
    </source>
</reference>
<proteinExistence type="predicted"/>
<dbReference type="Proteomes" id="UP000077069">
    <property type="component" value="Unassembled WGS sequence"/>
</dbReference>
<dbReference type="InParanoid" id="A0A177C3A6"/>
<accession>A0A177C3A6</accession>